<reference evidence="1" key="1">
    <citation type="submission" date="2021-02" db="EMBL/GenBank/DDBJ databases">
        <authorList>
            <person name="Dougan E. K."/>
            <person name="Rhodes N."/>
            <person name="Thang M."/>
            <person name="Chan C."/>
        </authorList>
    </citation>
    <scope>NUCLEOTIDE SEQUENCE</scope>
</reference>
<sequence>MTALLLIQKVKEHAFPVQGEEASELFRQGQLLTGPLSKQPGEPMLSYISRRKRWWTTLRDLDPEVRLSEAMRANLLVELSGLSRQEQLTVRAAAQTETVDEYARVLIRHHSVAHMRECLLVDKDKPTSRP</sequence>
<comment type="caution">
    <text evidence="1">The sequence shown here is derived from an EMBL/GenBank/DDBJ whole genome shotgun (WGS) entry which is preliminary data.</text>
</comment>
<dbReference type="AlphaFoldDB" id="A0A812UME6"/>
<dbReference type="Proteomes" id="UP000604046">
    <property type="component" value="Unassembled WGS sequence"/>
</dbReference>
<gene>
    <name evidence="1" type="ORF">SNAT2548_LOCUS32653</name>
</gene>
<evidence type="ECO:0000313" key="1">
    <source>
        <dbReference type="EMBL" id="CAE7572904.1"/>
    </source>
</evidence>
<name>A0A812UME6_9DINO</name>
<protein>
    <submittedName>
        <fullName evidence="1">Uncharacterized protein</fullName>
    </submittedName>
</protein>
<organism evidence="1 2">
    <name type="scientific">Symbiodinium natans</name>
    <dbReference type="NCBI Taxonomy" id="878477"/>
    <lineage>
        <taxon>Eukaryota</taxon>
        <taxon>Sar</taxon>
        <taxon>Alveolata</taxon>
        <taxon>Dinophyceae</taxon>
        <taxon>Suessiales</taxon>
        <taxon>Symbiodiniaceae</taxon>
        <taxon>Symbiodinium</taxon>
    </lineage>
</organism>
<keyword evidence="2" id="KW-1185">Reference proteome</keyword>
<dbReference type="EMBL" id="CAJNDS010002720">
    <property type="protein sequence ID" value="CAE7572904.1"/>
    <property type="molecule type" value="Genomic_DNA"/>
</dbReference>
<proteinExistence type="predicted"/>
<accession>A0A812UME6</accession>
<evidence type="ECO:0000313" key="2">
    <source>
        <dbReference type="Proteomes" id="UP000604046"/>
    </source>
</evidence>
<dbReference type="OrthoDB" id="419506at2759"/>